<dbReference type="InterPro" id="IPR037291">
    <property type="entry name" value="DUF4139"/>
</dbReference>
<dbReference type="PANTHER" id="PTHR31005:SF8">
    <property type="entry name" value="DUF4139 DOMAIN-CONTAINING PROTEIN"/>
    <property type="match status" value="1"/>
</dbReference>
<evidence type="ECO:0000259" key="2">
    <source>
        <dbReference type="Pfam" id="PF13598"/>
    </source>
</evidence>
<dbReference type="Proteomes" id="UP001628192">
    <property type="component" value="Unassembled WGS sequence"/>
</dbReference>
<feature type="chain" id="PRO_5045511466" description="DUF4139 domain-containing protein" evidence="1">
    <location>
        <begin position="40"/>
        <end position="536"/>
    </location>
</feature>
<feature type="signal peptide" evidence="1">
    <location>
        <begin position="1"/>
        <end position="39"/>
    </location>
</feature>
<accession>A0ABQ0E7N4</accession>
<comment type="caution">
    <text evidence="3">The sequence shown here is derived from an EMBL/GenBank/DDBJ whole genome shotgun (WGS) entry which is preliminary data.</text>
</comment>
<feature type="domain" description="DUF4139" evidence="2">
    <location>
        <begin position="223"/>
        <end position="524"/>
    </location>
</feature>
<evidence type="ECO:0000256" key="1">
    <source>
        <dbReference type="SAM" id="SignalP"/>
    </source>
</evidence>
<keyword evidence="4" id="KW-1185">Reference proteome</keyword>
<evidence type="ECO:0000313" key="3">
    <source>
        <dbReference type="EMBL" id="GAB1253763.1"/>
    </source>
</evidence>
<organism evidence="3 4">
    <name type="scientific">Desulfovibrio falkowii</name>
    <dbReference type="NCBI Taxonomy" id="3136602"/>
    <lineage>
        <taxon>Bacteria</taxon>
        <taxon>Pseudomonadati</taxon>
        <taxon>Thermodesulfobacteriota</taxon>
        <taxon>Desulfovibrionia</taxon>
        <taxon>Desulfovibrionales</taxon>
        <taxon>Desulfovibrionaceae</taxon>
        <taxon>Desulfovibrio</taxon>
    </lineage>
</organism>
<reference evidence="3 4" key="1">
    <citation type="journal article" date="2025" name="Int. J. Syst. Evol. Microbiol.">
        <title>Desulfovibrio falkowii sp. nov., Porphyromonas miyakawae sp. nov., Mediterraneibacter flintii sp. nov. and Owariibacterium komagatae gen. nov., sp. nov., isolated from human faeces.</title>
        <authorList>
            <person name="Hamaguchi T."/>
            <person name="Ohara M."/>
            <person name="Hisatomi A."/>
            <person name="Sekiguchi K."/>
            <person name="Takeda J.I."/>
            <person name="Ueyama J."/>
            <person name="Ito M."/>
            <person name="Nishiwaki H."/>
            <person name="Ogi T."/>
            <person name="Hirayama M."/>
            <person name="Ohkuma M."/>
            <person name="Sakamoto M."/>
            <person name="Ohno K."/>
        </authorList>
    </citation>
    <scope>NUCLEOTIDE SEQUENCE [LARGE SCALE GENOMIC DNA]</scope>
    <source>
        <strain evidence="3 4">13CB8C</strain>
    </source>
</reference>
<gene>
    <name evidence="3" type="ORF">Defa_12500</name>
</gene>
<dbReference type="PANTHER" id="PTHR31005">
    <property type="entry name" value="DUF4139 DOMAIN-CONTAINING PROTEIN"/>
    <property type="match status" value="1"/>
</dbReference>
<proteinExistence type="predicted"/>
<dbReference type="InterPro" id="IPR011935">
    <property type="entry name" value="CHP02231"/>
</dbReference>
<dbReference type="Pfam" id="PF13598">
    <property type="entry name" value="DUF4139"/>
    <property type="match status" value="1"/>
</dbReference>
<dbReference type="RefSeq" id="WP_407844449.1">
    <property type="nucleotide sequence ID" value="NZ_BAAFSG010000001.1"/>
</dbReference>
<name>A0ABQ0E7N4_9BACT</name>
<protein>
    <recommendedName>
        <fullName evidence="2">DUF4139 domain-containing protein</fullName>
    </recommendedName>
</protein>
<keyword evidence="1" id="KW-0732">Signal</keyword>
<evidence type="ECO:0000313" key="4">
    <source>
        <dbReference type="Proteomes" id="UP001628192"/>
    </source>
</evidence>
<dbReference type="EMBL" id="BAAFSG010000001">
    <property type="protein sequence ID" value="GAB1253763.1"/>
    <property type="molecule type" value="Genomic_DNA"/>
</dbReference>
<sequence length="536" mass="58305">MHTREKTQSRIRTHAAASGIRATLLALLLAVMAAGSALAAQEKSSSAPIVPASPASPVAAILSPSGGLVQVEETLPVVMNDDMGILSFVLPGGAENLQISVPGHTIARWTSTPQALERKGHLAHLRAELSTEINQVNGKLAAVKAQLALWETPPGSSSYQDLTQREKKQSSAIPELIIEQANLESLVAVLRQQLDQMPLSPEMGQRITIALRKPVTGKQLKVAYSYQLNNCGWRPVYSFDARTGSGKSSETSVRLMAEIWQLSGIDWSGAQLTLISRGEGPREPASLGRWVIDSQVPVPQPARAARKTFTREAAVALSVEADAVPAEPPVVHDGSAVFARWNLAVRGLPEGRSRLLIVEDMWKTPLQWLARPIVGDSRVWLMGKYSLPSEQSWPDGAAEFCVDGQGVGQGFFTPRGGEATLYFGPDPRVHVNVIVNSKRRGESGFIEKSRTWTWAWTYVLTNTHKDAINVRVERPMPMIVDQGVSVSYNDSPASQQVPDEHMLLWNIEVPGDGKAEIKHSVSITSSKEMPMLTDIP</sequence>